<evidence type="ECO:0000313" key="2">
    <source>
        <dbReference type="Proteomes" id="UP000828390"/>
    </source>
</evidence>
<evidence type="ECO:0000313" key="1">
    <source>
        <dbReference type="EMBL" id="KAH3842946.1"/>
    </source>
</evidence>
<organism evidence="1 2">
    <name type="scientific">Dreissena polymorpha</name>
    <name type="common">Zebra mussel</name>
    <name type="synonym">Mytilus polymorpha</name>
    <dbReference type="NCBI Taxonomy" id="45954"/>
    <lineage>
        <taxon>Eukaryota</taxon>
        <taxon>Metazoa</taxon>
        <taxon>Spiralia</taxon>
        <taxon>Lophotrochozoa</taxon>
        <taxon>Mollusca</taxon>
        <taxon>Bivalvia</taxon>
        <taxon>Autobranchia</taxon>
        <taxon>Heteroconchia</taxon>
        <taxon>Euheterodonta</taxon>
        <taxon>Imparidentia</taxon>
        <taxon>Neoheterodontei</taxon>
        <taxon>Myida</taxon>
        <taxon>Dreissenoidea</taxon>
        <taxon>Dreissenidae</taxon>
        <taxon>Dreissena</taxon>
    </lineage>
</organism>
<dbReference type="Proteomes" id="UP000828390">
    <property type="component" value="Unassembled WGS sequence"/>
</dbReference>
<dbReference type="EMBL" id="JAIWYP010000004">
    <property type="protein sequence ID" value="KAH3842946.1"/>
    <property type="molecule type" value="Genomic_DNA"/>
</dbReference>
<gene>
    <name evidence="1" type="ORF">DPMN_116452</name>
</gene>
<comment type="caution">
    <text evidence="1">The sequence shown here is derived from an EMBL/GenBank/DDBJ whole genome shotgun (WGS) entry which is preliminary data.</text>
</comment>
<accession>A0A9D4KNL0</accession>
<name>A0A9D4KNL0_DREPO</name>
<dbReference type="AlphaFoldDB" id="A0A9D4KNL0"/>
<protein>
    <submittedName>
        <fullName evidence="1">Uncharacterized protein</fullName>
    </submittedName>
</protein>
<proteinExistence type="predicted"/>
<reference evidence="1" key="2">
    <citation type="submission" date="2020-11" db="EMBL/GenBank/DDBJ databases">
        <authorList>
            <person name="McCartney M.A."/>
            <person name="Auch B."/>
            <person name="Kono T."/>
            <person name="Mallez S."/>
            <person name="Becker A."/>
            <person name="Gohl D.M."/>
            <person name="Silverstein K.A.T."/>
            <person name="Koren S."/>
            <person name="Bechman K.B."/>
            <person name="Herman A."/>
            <person name="Abrahante J.E."/>
            <person name="Garbe J."/>
        </authorList>
    </citation>
    <scope>NUCLEOTIDE SEQUENCE</scope>
    <source>
        <strain evidence="1">Duluth1</strain>
        <tissue evidence="1">Whole animal</tissue>
    </source>
</reference>
<keyword evidence="2" id="KW-1185">Reference proteome</keyword>
<sequence length="62" mass="6758">MPRWSPSESRQRPGSILAEPQSTITLLALVPPGLYWNQTLAGLRQHPSLIAVVAGNAQVEPR</sequence>
<reference evidence="1" key="1">
    <citation type="journal article" date="2019" name="bioRxiv">
        <title>The Genome of the Zebra Mussel, Dreissena polymorpha: A Resource for Invasive Species Research.</title>
        <authorList>
            <person name="McCartney M.A."/>
            <person name="Auch B."/>
            <person name="Kono T."/>
            <person name="Mallez S."/>
            <person name="Zhang Y."/>
            <person name="Obille A."/>
            <person name="Becker A."/>
            <person name="Abrahante J.E."/>
            <person name="Garbe J."/>
            <person name="Badalamenti J.P."/>
            <person name="Herman A."/>
            <person name="Mangelson H."/>
            <person name="Liachko I."/>
            <person name="Sullivan S."/>
            <person name="Sone E.D."/>
            <person name="Koren S."/>
            <person name="Silverstein K.A.T."/>
            <person name="Beckman K.B."/>
            <person name="Gohl D.M."/>
        </authorList>
    </citation>
    <scope>NUCLEOTIDE SEQUENCE</scope>
    <source>
        <strain evidence="1">Duluth1</strain>
        <tissue evidence="1">Whole animal</tissue>
    </source>
</reference>